<sequence length="63" mass="7002">MECGAATMESGVAAPDRRYCALEVRPCSDARGLMKLLGWRSRASCYASAMFLIHAFDFNKPDR</sequence>
<organism evidence="1">
    <name type="scientific">Manihot esculenta</name>
    <name type="common">Cassava</name>
    <name type="synonym">Jatropha manihot</name>
    <dbReference type="NCBI Taxonomy" id="3983"/>
    <lineage>
        <taxon>Eukaryota</taxon>
        <taxon>Viridiplantae</taxon>
        <taxon>Streptophyta</taxon>
        <taxon>Embryophyta</taxon>
        <taxon>Tracheophyta</taxon>
        <taxon>Spermatophyta</taxon>
        <taxon>Magnoliopsida</taxon>
        <taxon>eudicotyledons</taxon>
        <taxon>Gunneridae</taxon>
        <taxon>Pentapetalae</taxon>
        <taxon>rosids</taxon>
        <taxon>fabids</taxon>
        <taxon>Malpighiales</taxon>
        <taxon>Euphorbiaceae</taxon>
        <taxon>Crotonoideae</taxon>
        <taxon>Manihoteae</taxon>
        <taxon>Manihot</taxon>
    </lineage>
</organism>
<gene>
    <name evidence="1" type="ORF">MANES_04G045900</name>
</gene>
<dbReference type="AlphaFoldDB" id="A0A2C9VZP1"/>
<reference evidence="1" key="1">
    <citation type="submission" date="2016-02" db="EMBL/GenBank/DDBJ databases">
        <title>WGS assembly of Manihot esculenta.</title>
        <authorList>
            <person name="Bredeson J.V."/>
            <person name="Prochnik S.E."/>
            <person name="Lyons J.B."/>
            <person name="Schmutz J."/>
            <person name="Grimwood J."/>
            <person name="Vrebalov J."/>
            <person name="Bart R.S."/>
            <person name="Amuge T."/>
            <person name="Ferguson M.E."/>
            <person name="Green R."/>
            <person name="Putnam N."/>
            <person name="Stites J."/>
            <person name="Rounsley S."/>
            <person name="Rokhsar D.S."/>
        </authorList>
    </citation>
    <scope>NUCLEOTIDE SEQUENCE [LARGE SCALE GENOMIC DNA]</scope>
    <source>
        <tissue evidence="1">Leaf</tissue>
    </source>
</reference>
<proteinExistence type="predicted"/>
<name>A0A2C9VZP1_MANES</name>
<dbReference type="EMBL" id="CM004390">
    <property type="protein sequence ID" value="OAY51955.1"/>
    <property type="molecule type" value="Genomic_DNA"/>
</dbReference>
<protein>
    <submittedName>
        <fullName evidence="1">Uncharacterized protein</fullName>
    </submittedName>
</protein>
<accession>A0A2C9VZP1</accession>
<evidence type="ECO:0000313" key="1">
    <source>
        <dbReference type="EMBL" id="OAY51955.1"/>
    </source>
</evidence>